<reference evidence="3 4" key="1">
    <citation type="submission" date="2019-07" db="EMBL/GenBank/DDBJ databases">
        <title>Litoreibacter alkalisoli sp. nov., isolated from saline-alkaline soil.</title>
        <authorList>
            <person name="Wang S."/>
            <person name="Xu L."/>
            <person name="Xing Y.-T."/>
            <person name="Sun J.-Q."/>
        </authorList>
    </citation>
    <scope>NUCLEOTIDE SEQUENCE [LARGE SCALE GENOMIC DNA]</scope>
    <source>
        <strain evidence="3 4">LN3S51</strain>
    </source>
</reference>
<evidence type="ECO:0000313" key="4">
    <source>
        <dbReference type="Proteomes" id="UP000318483"/>
    </source>
</evidence>
<evidence type="ECO:0000256" key="2">
    <source>
        <dbReference type="SAM" id="SignalP"/>
    </source>
</evidence>
<keyword evidence="2" id="KW-0732">Signal</keyword>
<dbReference type="Pfam" id="PF11150">
    <property type="entry name" value="DUF2927"/>
    <property type="match status" value="1"/>
</dbReference>
<organism evidence="3 4">
    <name type="scientific">Qingshengfaniella alkalisoli</name>
    <dbReference type="NCBI Taxonomy" id="2599296"/>
    <lineage>
        <taxon>Bacteria</taxon>
        <taxon>Pseudomonadati</taxon>
        <taxon>Pseudomonadota</taxon>
        <taxon>Alphaproteobacteria</taxon>
        <taxon>Rhodobacterales</taxon>
        <taxon>Paracoccaceae</taxon>
        <taxon>Qingshengfaniella</taxon>
    </lineage>
</organism>
<accession>A0A5B8IVY4</accession>
<keyword evidence="4" id="KW-1185">Reference proteome</keyword>
<dbReference type="RefSeq" id="WP_146365020.1">
    <property type="nucleotide sequence ID" value="NZ_CP042261.1"/>
</dbReference>
<dbReference type="PROSITE" id="PS51257">
    <property type="entry name" value="PROKAR_LIPOPROTEIN"/>
    <property type="match status" value="1"/>
</dbReference>
<dbReference type="OrthoDB" id="3295600at2"/>
<name>A0A5B8IVY4_9RHOB</name>
<gene>
    <name evidence="3" type="ORF">FPZ52_08425</name>
</gene>
<dbReference type="KEGG" id="lit:FPZ52_08425"/>
<evidence type="ECO:0000313" key="3">
    <source>
        <dbReference type="EMBL" id="QDY69643.1"/>
    </source>
</evidence>
<feature type="signal peptide" evidence="2">
    <location>
        <begin position="1"/>
        <end position="24"/>
    </location>
</feature>
<feature type="chain" id="PRO_5023141652" evidence="2">
    <location>
        <begin position="25"/>
        <end position="331"/>
    </location>
</feature>
<protein>
    <submittedName>
        <fullName evidence="3">DUF2927 domain-containing protein</fullName>
    </submittedName>
</protein>
<dbReference type="AlphaFoldDB" id="A0A5B8IVY4"/>
<proteinExistence type="predicted"/>
<dbReference type="Proteomes" id="UP000318483">
    <property type="component" value="Chromosome"/>
</dbReference>
<evidence type="ECO:0000256" key="1">
    <source>
        <dbReference type="SAM" id="MobiDB-lite"/>
    </source>
</evidence>
<dbReference type="InterPro" id="IPR021323">
    <property type="entry name" value="DUF2927"/>
</dbReference>
<sequence length="331" mass="36741">MRLTFGRPKMQMLFLAGFIGLAGCMEPVTTPAPPPSSPSVSDTPVRKPNLQRSNASIRLQQRYAGVERDLVSRGLLRTDRGGADTPVDADKLARNFLRIALFDEFSPGSEQLVARETSSRVRRWESPIDVSLVFGPGVLPSQQATDRSTVEELSATLASASGRPVRIKRAPSDFMIFVVNEDERRALGPRIEELIPGVTPAVVRTITHMPPTTFCLVVAFSSDQAPYVYERAIAIVRDEHPPLLRKSCFHEEITQGLGLANDSPQVRPSLFNDDEEFALLTWQDEMMVQILYDRRLQPGMDIDEARPIVQTIAHELIPEGVDIAQAEPKES</sequence>
<feature type="region of interest" description="Disordered" evidence="1">
    <location>
        <begin position="29"/>
        <end position="54"/>
    </location>
</feature>
<dbReference type="EMBL" id="CP042261">
    <property type="protein sequence ID" value="QDY69643.1"/>
    <property type="molecule type" value="Genomic_DNA"/>
</dbReference>